<dbReference type="InterPro" id="IPR029058">
    <property type="entry name" value="AB_hydrolase_fold"/>
</dbReference>
<name>A0A3N6MNX7_9BURK</name>
<dbReference type="EMBL" id="RQIS01000010">
    <property type="protein sequence ID" value="RQH05409.1"/>
    <property type="molecule type" value="Genomic_DNA"/>
</dbReference>
<dbReference type="GO" id="GO:0016787">
    <property type="term" value="F:hydrolase activity"/>
    <property type="evidence" value="ECO:0007669"/>
    <property type="project" value="UniProtKB-KW"/>
</dbReference>
<dbReference type="PANTHER" id="PTHR48081">
    <property type="entry name" value="AB HYDROLASE SUPERFAMILY PROTEIN C4A8.06C"/>
    <property type="match status" value="1"/>
</dbReference>
<dbReference type="OrthoDB" id="9794445at2"/>
<keyword evidence="4" id="KW-1185">Reference proteome</keyword>
<dbReference type="Pfam" id="PF07859">
    <property type="entry name" value="Abhydrolase_3"/>
    <property type="match status" value="1"/>
</dbReference>
<dbReference type="InterPro" id="IPR013094">
    <property type="entry name" value="AB_hydrolase_3"/>
</dbReference>
<dbReference type="PANTHER" id="PTHR48081:SF8">
    <property type="entry name" value="ALPHA_BETA HYDROLASE FOLD-3 DOMAIN-CONTAINING PROTEIN-RELATED"/>
    <property type="match status" value="1"/>
</dbReference>
<dbReference type="SUPFAM" id="SSF53474">
    <property type="entry name" value="alpha/beta-Hydrolases"/>
    <property type="match status" value="1"/>
</dbReference>
<reference evidence="3 4" key="1">
    <citation type="submission" date="2018-11" db="EMBL/GenBank/DDBJ databases">
        <title>Paraburkholderia sp. DHOA04, isolated from soil.</title>
        <authorList>
            <person name="Gao Z.-H."/>
            <person name="Qiu L.-H."/>
            <person name="Fu J.-C."/>
        </authorList>
    </citation>
    <scope>NUCLEOTIDE SEQUENCE [LARGE SCALE GENOMIC DNA]</scope>
    <source>
        <strain evidence="3 4">DHOA04</strain>
    </source>
</reference>
<dbReference type="Gene3D" id="3.40.50.1820">
    <property type="entry name" value="alpha/beta hydrolase"/>
    <property type="match status" value="1"/>
</dbReference>
<dbReference type="Proteomes" id="UP000272778">
    <property type="component" value="Unassembled WGS sequence"/>
</dbReference>
<gene>
    <name evidence="3" type="ORF">D1Y85_15210</name>
</gene>
<accession>A0A3N6MNX7</accession>
<organism evidence="3 4">
    <name type="scientific">Paraburkholderia dinghuensis</name>
    <dbReference type="NCBI Taxonomy" id="2305225"/>
    <lineage>
        <taxon>Bacteria</taxon>
        <taxon>Pseudomonadati</taxon>
        <taxon>Pseudomonadota</taxon>
        <taxon>Betaproteobacteria</taxon>
        <taxon>Burkholderiales</taxon>
        <taxon>Burkholderiaceae</taxon>
        <taxon>Paraburkholderia</taxon>
    </lineage>
</organism>
<dbReference type="InterPro" id="IPR050300">
    <property type="entry name" value="GDXG_lipolytic_enzyme"/>
</dbReference>
<evidence type="ECO:0000259" key="2">
    <source>
        <dbReference type="Pfam" id="PF07859"/>
    </source>
</evidence>
<dbReference type="AlphaFoldDB" id="A0A3N6MNX7"/>
<keyword evidence="1 3" id="KW-0378">Hydrolase</keyword>
<comment type="caution">
    <text evidence="3">The sequence shown here is derived from an EMBL/GenBank/DDBJ whole genome shotgun (WGS) entry which is preliminary data.</text>
</comment>
<evidence type="ECO:0000313" key="4">
    <source>
        <dbReference type="Proteomes" id="UP000272778"/>
    </source>
</evidence>
<sequence length="405" mass="43801">MHETHAEKGFEILDDRRDRGTRHVERFGCASKAVRIDDAGEHLHGLKAVHYHSPKEFGHTARHAKRCAARKKRTTLFRCAELCCPIIGIYSEVCRTHNSLIQTYPGALRRFDMEAFKPSGSRDVADDAAQNADAPTGSMGSGVAAGDLLTTDVMIEGFAQQIALRLYRPAGASGLPILLYFHGGGFVRGTLDDADVAARNLSTRLPALVVSVGYSLAPKYPFPAAPEDAYRAALWSMTLGRAFGGDAKRVVAAGHDAGGQIANVLAFIGRDRGDVRLVAQALFAPMLDPSLTRLGDERRLGSDITAGECAACYRAYLPDAAQRVHPYAAPLESMRLAGLPPTLIVTAQNDVLHIEAEKYASRLIDAGVRTQVVRYPRISHAQIANYEAALSEAVRFFKGCFEAGA</sequence>
<evidence type="ECO:0000313" key="3">
    <source>
        <dbReference type="EMBL" id="RQH05409.1"/>
    </source>
</evidence>
<protein>
    <submittedName>
        <fullName evidence="3">Alpha/beta hydrolase</fullName>
    </submittedName>
</protein>
<feature type="domain" description="Alpha/beta hydrolase fold-3" evidence="2">
    <location>
        <begin position="178"/>
        <end position="381"/>
    </location>
</feature>
<proteinExistence type="predicted"/>
<evidence type="ECO:0000256" key="1">
    <source>
        <dbReference type="ARBA" id="ARBA00022801"/>
    </source>
</evidence>